<dbReference type="AlphaFoldDB" id="A0A3M6TE60"/>
<feature type="non-terminal residue" evidence="2">
    <location>
        <position position="236"/>
    </location>
</feature>
<dbReference type="Proteomes" id="UP000275408">
    <property type="component" value="Unassembled WGS sequence"/>
</dbReference>
<evidence type="ECO:0000313" key="3">
    <source>
        <dbReference type="Proteomes" id="UP000275408"/>
    </source>
</evidence>
<evidence type="ECO:0000313" key="2">
    <source>
        <dbReference type="EMBL" id="RMX39670.1"/>
    </source>
</evidence>
<gene>
    <name evidence="2" type="ORF">pdam_00023604</name>
</gene>
<feature type="region of interest" description="Disordered" evidence="1">
    <location>
        <begin position="1"/>
        <end position="36"/>
    </location>
</feature>
<reference evidence="2 3" key="1">
    <citation type="journal article" date="2018" name="Sci. Rep.">
        <title>Comparative analysis of the Pocillopora damicornis genome highlights role of immune system in coral evolution.</title>
        <authorList>
            <person name="Cunning R."/>
            <person name="Bay R.A."/>
            <person name="Gillette P."/>
            <person name="Baker A.C."/>
            <person name="Traylor-Knowles N."/>
        </authorList>
    </citation>
    <scope>NUCLEOTIDE SEQUENCE [LARGE SCALE GENOMIC DNA]</scope>
    <source>
        <strain evidence="2">RSMAS</strain>
        <tissue evidence="2">Whole animal</tissue>
    </source>
</reference>
<organism evidence="2 3">
    <name type="scientific">Pocillopora damicornis</name>
    <name type="common">Cauliflower coral</name>
    <name type="synonym">Millepora damicornis</name>
    <dbReference type="NCBI Taxonomy" id="46731"/>
    <lineage>
        <taxon>Eukaryota</taxon>
        <taxon>Metazoa</taxon>
        <taxon>Cnidaria</taxon>
        <taxon>Anthozoa</taxon>
        <taxon>Hexacorallia</taxon>
        <taxon>Scleractinia</taxon>
        <taxon>Astrocoeniina</taxon>
        <taxon>Pocilloporidae</taxon>
        <taxon>Pocillopora</taxon>
    </lineage>
</organism>
<sequence>MDIYPPTAQDTPNQDDKDLKKKKINSTRSNEDEPRTGAKKIIPYLLSYTHQKVREIVKRHQDHNRREFRSTCKRFSFDFIKEAMSTCGFPAELKTTVLSKYKDFYGTEQLEYEKDLLKSPENTPVISVPKRCKVTQMLAELEDILNKCRVLVYQKQGNLKRFVPFVSTCPQGVDYAIILPEEEPSLEVIRDLEETSHGIFFCPKVYSKGGRDIIVPSIGLVTTRDKHLSVCFSYFQ</sequence>
<protein>
    <submittedName>
        <fullName evidence="2">Uncharacterized protein</fullName>
    </submittedName>
</protein>
<comment type="caution">
    <text evidence="2">The sequence shown here is derived from an EMBL/GenBank/DDBJ whole genome shotgun (WGS) entry which is preliminary data.</text>
</comment>
<proteinExistence type="predicted"/>
<evidence type="ECO:0000256" key="1">
    <source>
        <dbReference type="SAM" id="MobiDB-lite"/>
    </source>
</evidence>
<accession>A0A3M6TE60</accession>
<name>A0A3M6TE60_POCDA</name>
<keyword evidence="3" id="KW-1185">Reference proteome</keyword>
<dbReference type="EMBL" id="RCHS01003791">
    <property type="protein sequence ID" value="RMX39670.1"/>
    <property type="molecule type" value="Genomic_DNA"/>
</dbReference>